<evidence type="ECO:0000313" key="3">
    <source>
        <dbReference type="EMBL" id="MBO8192318.1"/>
    </source>
</evidence>
<evidence type="ECO:0000313" key="4">
    <source>
        <dbReference type="Proteomes" id="UP001519064"/>
    </source>
</evidence>
<feature type="domain" description="Mycothiol-dependent maleylpyruvate isomerase metal-binding" evidence="2">
    <location>
        <begin position="10"/>
        <end position="132"/>
    </location>
</feature>
<evidence type="ECO:0000259" key="1">
    <source>
        <dbReference type="Pfam" id="PF07398"/>
    </source>
</evidence>
<reference evidence="3 4" key="1">
    <citation type="submission" date="2020-11" db="EMBL/GenBank/DDBJ databases">
        <title>Streptomyces spirodelae sp. nov., isolated from duckweed.</title>
        <authorList>
            <person name="Saimee Y."/>
            <person name="Duangmal K."/>
        </authorList>
    </citation>
    <scope>NUCLEOTIDE SEQUENCE [LARGE SCALE GENOMIC DNA]</scope>
    <source>
        <strain evidence="3 4">S16-07</strain>
    </source>
</reference>
<dbReference type="InterPro" id="IPR024344">
    <property type="entry name" value="MDMPI_metal-binding"/>
</dbReference>
<dbReference type="Pfam" id="PF07398">
    <property type="entry name" value="MDMPI_C"/>
    <property type="match status" value="1"/>
</dbReference>
<keyword evidence="4" id="KW-1185">Reference proteome</keyword>
<dbReference type="InterPro" id="IPR034660">
    <property type="entry name" value="DinB/YfiT-like"/>
</dbReference>
<name>A0ABS3XAA8_9ACTN</name>
<dbReference type="Proteomes" id="UP001519064">
    <property type="component" value="Unassembled WGS sequence"/>
</dbReference>
<organism evidence="3 4">
    <name type="scientific">Streptomyces oryzae</name>
    <dbReference type="NCBI Taxonomy" id="1434886"/>
    <lineage>
        <taxon>Bacteria</taxon>
        <taxon>Bacillati</taxon>
        <taxon>Actinomycetota</taxon>
        <taxon>Actinomycetes</taxon>
        <taxon>Kitasatosporales</taxon>
        <taxon>Streptomycetaceae</taxon>
        <taxon>Streptomyces</taxon>
    </lineage>
</organism>
<dbReference type="NCBIfam" id="TIGR03083">
    <property type="entry name" value="maleylpyruvate isomerase family mycothiol-dependent enzyme"/>
    <property type="match status" value="1"/>
</dbReference>
<keyword evidence="3" id="KW-0413">Isomerase</keyword>
<proteinExistence type="predicted"/>
<dbReference type="PANTHER" id="PTHR40758">
    <property type="entry name" value="CONSERVED PROTEIN"/>
    <property type="match status" value="1"/>
</dbReference>
<comment type="caution">
    <text evidence="3">The sequence shown here is derived from an EMBL/GenBank/DDBJ whole genome shotgun (WGS) entry which is preliminary data.</text>
</comment>
<dbReference type="EMBL" id="JADKMA010000046">
    <property type="protein sequence ID" value="MBO8192318.1"/>
    <property type="molecule type" value="Genomic_DNA"/>
</dbReference>
<feature type="domain" description="MDMPI C-terminal" evidence="1">
    <location>
        <begin position="147"/>
        <end position="241"/>
    </location>
</feature>
<sequence>MEISEFIDNLHREGTLFADAVEQADPAGPVPSCPDWSVRDLATHLGTVHRWAAGFIREARTEPVRPPEPPKLSELPDKELAPWLREGHGLLVEALKSAPDDLSCWTFIPAHSPLGFWSRRQAHETAVHRVDAELALGAPLSPTAAAFAADGVDELLCSFYPRGGTPEGFAADPRTVYVRATDVPGAAWTAFLGDPARAERVTEPPAAPDCTYEGTAGDLYLALWNRLPLSDLSLSGDVSVAHRWRELFQP</sequence>
<gene>
    <name evidence="3" type="ORF">ITI46_11670</name>
</gene>
<dbReference type="GO" id="GO:0016853">
    <property type="term" value="F:isomerase activity"/>
    <property type="evidence" value="ECO:0007669"/>
    <property type="project" value="UniProtKB-KW"/>
</dbReference>
<protein>
    <submittedName>
        <fullName evidence="3">Maleylpyruvate isomerase family mycothiol-dependent enzyme</fullName>
    </submittedName>
</protein>
<dbReference type="Pfam" id="PF11716">
    <property type="entry name" value="MDMPI_N"/>
    <property type="match status" value="1"/>
</dbReference>
<evidence type="ECO:0000259" key="2">
    <source>
        <dbReference type="Pfam" id="PF11716"/>
    </source>
</evidence>
<dbReference type="InterPro" id="IPR017517">
    <property type="entry name" value="Maleyloyr_isom"/>
</dbReference>
<dbReference type="InterPro" id="IPR010872">
    <property type="entry name" value="MDMPI_C-term_domain"/>
</dbReference>
<accession>A0ABS3XAA8</accession>
<dbReference type="PANTHER" id="PTHR40758:SF1">
    <property type="entry name" value="CONSERVED PROTEIN"/>
    <property type="match status" value="1"/>
</dbReference>
<dbReference type="SUPFAM" id="SSF109854">
    <property type="entry name" value="DinB/YfiT-like putative metalloenzymes"/>
    <property type="match status" value="1"/>
</dbReference>
<dbReference type="Gene3D" id="1.20.120.450">
    <property type="entry name" value="dinb family like domain"/>
    <property type="match status" value="1"/>
</dbReference>
<dbReference type="RefSeq" id="WP_209239411.1">
    <property type="nucleotide sequence ID" value="NZ_JADKMA010000046.1"/>
</dbReference>